<dbReference type="SMART" id="SM00822">
    <property type="entry name" value="PKS_KR"/>
    <property type="match status" value="1"/>
</dbReference>
<comment type="cofactor">
    <cofactor evidence="1">
        <name>pantetheine 4'-phosphate</name>
        <dbReference type="ChEBI" id="CHEBI:47942"/>
    </cofactor>
</comment>
<dbReference type="Gene3D" id="3.40.47.10">
    <property type="match status" value="1"/>
</dbReference>
<accession>A0ABQ4BBP0</accession>
<keyword evidence="7" id="KW-0511">Multifunctional enzyme</keyword>
<dbReference type="InterPro" id="IPR020806">
    <property type="entry name" value="PKS_PP-bd"/>
</dbReference>
<feature type="domain" description="Ketosynthase family 3 (KS3)" evidence="11">
    <location>
        <begin position="38"/>
        <end position="460"/>
    </location>
</feature>
<dbReference type="InterPro" id="IPR014043">
    <property type="entry name" value="Acyl_transferase_dom"/>
</dbReference>
<comment type="caution">
    <text evidence="13">The sequence shown here is derived from an EMBL/GenBank/DDBJ whole genome shotgun (WGS) entry which is preliminary data.</text>
</comment>
<dbReference type="InterPro" id="IPR049551">
    <property type="entry name" value="PKS_DH_C"/>
</dbReference>
<dbReference type="PROSITE" id="PS50075">
    <property type="entry name" value="CARRIER"/>
    <property type="match status" value="1"/>
</dbReference>
<dbReference type="Proteomes" id="UP000624709">
    <property type="component" value="Unassembled WGS sequence"/>
</dbReference>
<comment type="pathway">
    <text evidence="2">Antibiotic biosynthesis.</text>
</comment>
<organism evidence="13 14">
    <name type="scientific">Actinoplanes palleronii</name>
    <dbReference type="NCBI Taxonomy" id="113570"/>
    <lineage>
        <taxon>Bacteria</taxon>
        <taxon>Bacillati</taxon>
        <taxon>Actinomycetota</taxon>
        <taxon>Actinomycetes</taxon>
        <taxon>Micromonosporales</taxon>
        <taxon>Micromonosporaceae</taxon>
        <taxon>Actinoplanes</taxon>
    </lineage>
</organism>
<dbReference type="Gene3D" id="3.40.366.10">
    <property type="entry name" value="Malonyl-Coenzyme A Acyl Carrier Protein, domain 2"/>
    <property type="match status" value="1"/>
</dbReference>
<dbReference type="InterPro" id="IPR016036">
    <property type="entry name" value="Malonyl_transacylase_ACP-bd"/>
</dbReference>
<evidence type="ECO:0000256" key="8">
    <source>
        <dbReference type="ARBA" id="ARBA00023315"/>
    </source>
</evidence>
<dbReference type="InterPro" id="IPR001227">
    <property type="entry name" value="Ac_transferase_dom_sf"/>
</dbReference>
<dbReference type="InterPro" id="IPR049900">
    <property type="entry name" value="PKS_mFAS_DH"/>
</dbReference>
<dbReference type="InterPro" id="IPR032821">
    <property type="entry name" value="PKS_assoc"/>
</dbReference>
<dbReference type="SUPFAM" id="SSF55048">
    <property type="entry name" value="Probable ACP-binding domain of malonyl-CoA ACP transacylase"/>
    <property type="match status" value="1"/>
</dbReference>
<dbReference type="InterPro" id="IPR014031">
    <property type="entry name" value="Ketoacyl_synth_C"/>
</dbReference>
<dbReference type="InterPro" id="IPR020807">
    <property type="entry name" value="PKS_DH"/>
</dbReference>
<feature type="region of interest" description="C-terminal hotdog fold" evidence="9">
    <location>
        <begin position="1014"/>
        <end position="1149"/>
    </location>
</feature>
<protein>
    <recommendedName>
        <fullName evidence="15">Acyl transferase domain-containing protein</fullName>
    </recommendedName>
</protein>
<dbReference type="InterPro" id="IPR042104">
    <property type="entry name" value="PKS_dehydratase_sf"/>
</dbReference>
<dbReference type="Gene3D" id="3.40.50.1820">
    <property type="entry name" value="alpha/beta hydrolase"/>
    <property type="match status" value="1"/>
</dbReference>
<keyword evidence="6" id="KW-0045">Antibiotic biosynthesis</keyword>
<dbReference type="Pfam" id="PF21089">
    <property type="entry name" value="PKS_DH_N"/>
    <property type="match status" value="1"/>
</dbReference>
<gene>
    <name evidence="13" type="ORF">Apa02nite_041810</name>
</gene>
<evidence type="ECO:0000256" key="7">
    <source>
        <dbReference type="ARBA" id="ARBA00023268"/>
    </source>
</evidence>
<reference evidence="13 14" key="1">
    <citation type="submission" date="2021-01" db="EMBL/GenBank/DDBJ databases">
        <title>Whole genome shotgun sequence of Actinoplanes palleronii NBRC 14916.</title>
        <authorList>
            <person name="Komaki H."/>
            <person name="Tamura T."/>
        </authorList>
    </citation>
    <scope>NUCLEOTIDE SEQUENCE [LARGE SCALE GENOMIC DNA]</scope>
    <source>
        <strain evidence="13 14">NBRC 14916</strain>
    </source>
</reference>
<feature type="region of interest" description="N-terminal hotdog fold" evidence="9">
    <location>
        <begin position="881"/>
        <end position="1001"/>
    </location>
</feature>
<evidence type="ECO:0000259" key="10">
    <source>
        <dbReference type="PROSITE" id="PS50075"/>
    </source>
</evidence>
<dbReference type="Pfam" id="PF00698">
    <property type="entry name" value="Acyl_transf_1"/>
    <property type="match status" value="1"/>
</dbReference>
<dbReference type="InterPro" id="IPR036291">
    <property type="entry name" value="NAD(P)-bd_dom_sf"/>
</dbReference>
<keyword evidence="4" id="KW-0597">Phosphoprotein</keyword>
<dbReference type="Pfam" id="PF08990">
    <property type="entry name" value="Docking"/>
    <property type="match status" value="1"/>
</dbReference>
<feature type="domain" description="Carrier" evidence="10">
    <location>
        <begin position="1570"/>
        <end position="1645"/>
    </location>
</feature>
<evidence type="ECO:0008006" key="15">
    <source>
        <dbReference type="Google" id="ProtNLM"/>
    </source>
</evidence>
<dbReference type="InterPro" id="IPR009081">
    <property type="entry name" value="PP-bd_ACP"/>
</dbReference>
<evidence type="ECO:0000256" key="6">
    <source>
        <dbReference type="ARBA" id="ARBA00023194"/>
    </source>
</evidence>
<dbReference type="Gene3D" id="3.40.50.720">
    <property type="entry name" value="NAD(P)-binding Rossmann-like Domain"/>
    <property type="match status" value="1"/>
</dbReference>
<dbReference type="InterPro" id="IPR001031">
    <property type="entry name" value="Thioesterase"/>
</dbReference>
<dbReference type="SUPFAM" id="SSF53474">
    <property type="entry name" value="alpha/beta-Hydrolases"/>
    <property type="match status" value="1"/>
</dbReference>
<dbReference type="InterPro" id="IPR020841">
    <property type="entry name" value="PKS_Beta-ketoAc_synthase_dom"/>
</dbReference>
<name>A0ABQ4BBP0_9ACTN</name>
<dbReference type="Gene3D" id="3.10.129.110">
    <property type="entry name" value="Polyketide synthase dehydratase"/>
    <property type="match status" value="1"/>
</dbReference>
<dbReference type="InterPro" id="IPR020802">
    <property type="entry name" value="TesA-like"/>
</dbReference>
<evidence type="ECO:0000256" key="3">
    <source>
        <dbReference type="ARBA" id="ARBA00022450"/>
    </source>
</evidence>
<dbReference type="PANTHER" id="PTHR43775:SF51">
    <property type="entry name" value="INACTIVE PHENOLPHTHIOCEROL SYNTHESIS POLYKETIDE SYNTHASE TYPE I PKS1-RELATED"/>
    <property type="match status" value="1"/>
</dbReference>
<dbReference type="InterPro" id="IPR015083">
    <property type="entry name" value="NorB/c/GfsB-D-like_docking"/>
</dbReference>
<dbReference type="InterPro" id="IPR049552">
    <property type="entry name" value="PKS_DH_N"/>
</dbReference>
<dbReference type="InterPro" id="IPR006162">
    <property type="entry name" value="Ppantetheine_attach_site"/>
</dbReference>
<dbReference type="InterPro" id="IPR036736">
    <property type="entry name" value="ACP-like_sf"/>
</dbReference>
<evidence type="ECO:0000256" key="1">
    <source>
        <dbReference type="ARBA" id="ARBA00001957"/>
    </source>
</evidence>
<dbReference type="SMART" id="SM00827">
    <property type="entry name" value="PKS_AT"/>
    <property type="match status" value="1"/>
</dbReference>
<evidence type="ECO:0000313" key="13">
    <source>
        <dbReference type="EMBL" id="GIE68073.1"/>
    </source>
</evidence>
<dbReference type="PROSITE" id="PS00012">
    <property type="entry name" value="PHOSPHOPANTETHEINE"/>
    <property type="match status" value="1"/>
</dbReference>
<dbReference type="SMART" id="SM00825">
    <property type="entry name" value="PKS_KS"/>
    <property type="match status" value="1"/>
</dbReference>
<dbReference type="SUPFAM" id="SSF53901">
    <property type="entry name" value="Thiolase-like"/>
    <property type="match status" value="1"/>
</dbReference>
<dbReference type="SMART" id="SM01294">
    <property type="entry name" value="PKS_PP_betabranch"/>
    <property type="match status" value="1"/>
</dbReference>
<dbReference type="SMART" id="SM00826">
    <property type="entry name" value="PKS_DH"/>
    <property type="match status" value="1"/>
</dbReference>
<dbReference type="PANTHER" id="PTHR43775">
    <property type="entry name" value="FATTY ACID SYNTHASE"/>
    <property type="match status" value="1"/>
</dbReference>
<dbReference type="PROSITE" id="PS00606">
    <property type="entry name" value="KS3_1"/>
    <property type="match status" value="1"/>
</dbReference>
<dbReference type="Pfam" id="PF00550">
    <property type="entry name" value="PP-binding"/>
    <property type="match status" value="1"/>
</dbReference>
<dbReference type="EMBL" id="BOMS01000056">
    <property type="protein sequence ID" value="GIE68073.1"/>
    <property type="molecule type" value="Genomic_DNA"/>
</dbReference>
<feature type="active site" description="Proton acceptor; for dehydratase activity" evidence="9">
    <location>
        <position position="913"/>
    </location>
</feature>
<dbReference type="PROSITE" id="PS52019">
    <property type="entry name" value="PKS_MFAS_DH"/>
    <property type="match status" value="1"/>
</dbReference>
<dbReference type="InterPro" id="IPR050091">
    <property type="entry name" value="PKS_NRPS_Biosynth_Enz"/>
</dbReference>
<evidence type="ECO:0000259" key="11">
    <source>
        <dbReference type="PROSITE" id="PS52004"/>
    </source>
</evidence>
<dbReference type="Gene3D" id="3.30.70.3290">
    <property type="match status" value="1"/>
</dbReference>
<dbReference type="Gene3D" id="1.10.1200.10">
    <property type="entry name" value="ACP-like"/>
    <property type="match status" value="1"/>
</dbReference>
<dbReference type="Pfam" id="PF16197">
    <property type="entry name" value="KAsynt_C_assoc"/>
    <property type="match status" value="1"/>
</dbReference>
<keyword evidence="14" id="KW-1185">Reference proteome</keyword>
<dbReference type="SMART" id="SM00824">
    <property type="entry name" value="PKS_TE"/>
    <property type="match status" value="1"/>
</dbReference>
<feature type="domain" description="PKS/mFAS DH" evidence="12">
    <location>
        <begin position="881"/>
        <end position="1149"/>
    </location>
</feature>
<dbReference type="SUPFAM" id="SSF52151">
    <property type="entry name" value="FabD/lysophospholipase-like"/>
    <property type="match status" value="1"/>
</dbReference>
<dbReference type="PROSITE" id="PS52004">
    <property type="entry name" value="KS3_2"/>
    <property type="match status" value="1"/>
</dbReference>
<dbReference type="Pfam" id="PF00975">
    <property type="entry name" value="Thioesterase"/>
    <property type="match status" value="1"/>
</dbReference>
<feature type="active site" description="Proton donor; for dehydratase activity" evidence="9">
    <location>
        <position position="1071"/>
    </location>
</feature>
<evidence type="ECO:0000259" key="12">
    <source>
        <dbReference type="PROSITE" id="PS52019"/>
    </source>
</evidence>
<dbReference type="InterPro" id="IPR013968">
    <property type="entry name" value="PKS_KR"/>
</dbReference>
<evidence type="ECO:0000256" key="5">
    <source>
        <dbReference type="ARBA" id="ARBA00022679"/>
    </source>
</evidence>
<dbReference type="InterPro" id="IPR016035">
    <property type="entry name" value="Acyl_Trfase/lysoPLipase"/>
</dbReference>
<evidence type="ECO:0000256" key="4">
    <source>
        <dbReference type="ARBA" id="ARBA00022553"/>
    </source>
</evidence>
<evidence type="ECO:0000256" key="2">
    <source>
        <dbReference type="ARBA" id="ARBA00004792"/>
    </source>
</evidence>
<dbReference type="InterPro" id="IPR018201">
    <property type="entry name" value="Ketoacyl_synth_AS"/>
</dbReference>
<dbReference type="InterPro" id="IPR016039">
    <property type="entry name" value="Thiolase-like"/>
</dbReference>
<dbReference type="InterPro" id="IPR057326">
    <property type="entry name" value="KR_dom"/>
</dbReference>
<sequence>MSEPGQVPEDRLRYFLKRVTAELHDTRERLRGAEQSAVEPIAIVGMACRFPGGVGSPQDLWDLVAAGRDAIGPFPDNRGWDVDTLYHPDPDHPGTTYSNQGGFLPGAADFDPGLFGISPREALAMDPQHRLLLETSWEAIERAGLEPAALRGSRTGVFAGVMYNDYALVVSGSSDAAEGFMGTGGSIASGRVAYTFGLEGPTVTVDTACSSSLVALHLAVQALRNRECEMALAGGVTVMATPNTFVGFSRQRGLAPDGRCKSFADDADGTGWGEGVGMLLVERLSDARRLGHPVLAVVRGSAVNSDGASNGLTAPNGPSQQRVILAALAAAQLEPGDVDAVEAHGTGTPLGDPIEAQALLATYGQRRTEPLWLGSVKSNLGHTQAAAGVAGIIKMVEAMRHGTLPATLHAATPSTQVDWTAGAVELLTSARDWPAVDRPRRAAVSSFGISGTNAHVILEAVPDEVPAAPAALPVTPLVFAAADEQALDAQLARVAAHLAGHPGVSLPAVAATLAGRARLPYRAVALGRDRTALAAALAAGGTVRGVAGQPGRLAVVFTGQGSQRLDMGRGLYDAFPVFAAAYDEVVALLELPEPQVEQTGWAQPAIFALEVALLALVRSWGIHPDVVAGHSIGEIAAAYAAGVLTLADAATLVSARGRLMQALPAGGSMLAVQASEDEVRAAFPDVDIAAVNGPRAVVVSAREEDIQPVEAHGWKTTRLRTSHAFHSRLMEPMLDDFRVVVKALTFSEPRLAVVSTVADGGDWTDPEYWVRQVREPVRFADAVARLDATRVLEIGPDTVLATLIPDAVAALRRERSEPATLLSAIATLFTVGTAVDWPAVTGDGGHTDLPTYPFTHRRLWPRPGPGGRGDAAGLGLDPGGHPLLGAAVELPDTATLVLTGTLEPAGQPWLTEHTVRGRAVLPGTALAELALAAGARAGVPALDELVFQAPLTLPERGAAAIRVTVTETDRVSTVTVRSRAADGEPWVTHATGTLSAADPADVDADLVSWPPDSAEELPLTGLYEAFADAGLGYGPAFRGLRRLWRRGGEVFAEVRTDAATDGYGLHPALADAVLHAIGPAALLPGDGLRLPFAVAGVHRFGPAGAALRARLTVADGTDTVRLDLADDTGLPVATFERITLRPVATDRFAGAAADRLLHEVAWVPQQATATAPDAVVPLGAALPSPVATLLVDATAPGPAGTRTAALLTLLQDWLVDPAWASSQLVVRTHGAVGDHVTDPDGAALWGLVRSAQAEHPDRLRLLDGPDDVSYPLPQAAIRDGVPLVPRLARLRPDTTEAAPVTFGAGTVLVTGAAGTLGSLLVHHLAQAHGVRDLLLLSRSGTGVDVPGAVVRSLACDVADPQAVARALHGERITAVVHAAGVLDDALLADLTPDRLATVFRAKVDAARTLAAATRDQPLAAFVLYSSAAGVLGNPGQGNYAAANAFLDAYAIQLRADGVPATSLAWGPWDAGMADALGEAGQRRLRRGGILPLTAAQGLAAFDAALTTTRPLLVPIALDPAGLHAAASAGALPAVLAGLVPAGAGAGGPDQRALAAFQRRLTQLPADDLRAALADLVARQAAVVLGHTAPDDVDAHRPFLEAGFDSLTSVELRNRLGAATGLTLPTTLLFDHPTPDALVTHLAGRLARPDEAAPQQAGTLGTLFREASATGRSGEFFAVLTAAAAFRPVFRTAAELPRPVDVVRLATGTDSATLVCLPSILAISGPHQYVRFAGALRGRRSVAAVAAPGFHHGELLPASVAAVISAQADAVAAHLAGRPAVLVGHSSGGMLAHGVAAELERRGAAVAALVLIDIYSHDVEALAGIQPVLSAGMLEREDGYVPMDDTRLTAMGGYVRLFHGWQPGPIAAPTLLVRAGEPMFGWSRDGDWRSSWPLPHRTLDTPGNHFSVMEDHATTTARTVDTWLSELLPTDLDPKAAT</sequence>
<dbReference type="Pfam" id="PF00109">
    <property type="entry name" value="ketoacyl-synt"/>
    <property type="match status" value="1"/>
</dbReference>
<keyword evidence="5" id="KW-0808">Transferase</keyword>
<keyword evidence="8" id="KW-0012">Acyltransferase</keyword>
<dbReference type="SMART" id="SM00823">
    <property type="entry name" value="PKS_PP"/>
    <property type="match status" value="1"/>
</dbReference>
<dbReference type="InterPro" id="IPR029058">
    <property type="entry name" value="AB_hydrolase_fold"/>
</dbReference>
<dbReference type="CDD" id="cd08956">
    <property type="entry name" value="KR_3_FAS_SDR_x"/>
    <property type="match status" value="1"/>
</dbReference>
<dbReference type="SUPFAM" id="SSF51735">
    <property type="entry name" value="NAD(P)-binding Rossmann-fold domains"/>
    <property type="match status" value="2"/>
</dbReference>
<dbReference type="Pfam" id="PF08659">
    <property type="entry name" value="KR"/>
    <property type="match status" value="1"/>
</dbReference>
<evidence type="ECO:0000313" key="14">
    <source>
        <dbReference type="Proteomes" id="UP000624709"/>
    </source>
</evidence>
<evidence type="ECO:0000256" key="9">
    <source>
        <dbReference type="PROSITE-ProRule" id="PRU01363"/>
    </source>
</evidence>
<dbReference type="CDD" id="cd00833">
    <property type="entry name" value="PKS"/>
    <property type="match status" value="1"/>
</dbReference>
<proteinExistence type="predicted"/>
<keyword evidence="3" id="KW-0596">Phosphopantetheine</keyword>
<dbReference type="Pfam" id="PF02801">
    <property type="entry name" value="Ketoacyl-synt_C"/>
    <property type="match status" value="1"/>
</dbReference>
<dbReference type="Pfam" id="PF14765">
    <property type="entry name" value="PS-DH"/>
    <property type="match status" value="1"/>
</dbReference>
<dbReference type="InterPro" id="IPR014030">
    <property type="entry name" value="Ketoacyl_synth_N"/>
</dbReference>